<comment type="caution">
    <text evidence="2">The sequence shown here is derived from an EMBL/GenBank/DDBJ whole genome shotgun (WGS) entry which is preliminary data.</text>
</comment>
<name>A0A6H9YCY7_9ACTN</name>
<dbReference type="GO" id="GO:0003723">
    <property type="term" value="F:RNA binding"/>
    <property type="evidence" value="ECO:0007669"/>
    <property type="project" value="InterPro"/>
</dbReference>
<protein>
    <recommendedName>
        <fullName evidence="1">B3/B4 tRNA-binding domain-containing protein</fullName>
    </recommendedName>
</protein>
<reference evidence="2 3" key="1">
    <citation type="submission" date="2019-09" db="EMBL/GenBank/DDBJ databases">
        <title>Actinomadura physcomitrii sp. nov., a novel actinomycete isolated from moss [Physcomitrium sphaericum (Ludw) Fuernr].</title>
        <authorList>
            <person name="Zhuang X."/>
            <person name="Liu C."/>
        </authorList>
    </citation>
    <scope>NUCLEOTIDE SEQUENCE [LARGE SCALE GENOMIC DNA]</scope>
    <source>
        <strain evidence="2 3">HMC1</strain>
    </source>
</reference>
<dbReference type="EMBL" id="WBMT01000020">
    <property type="protein sequence ID" value="KAB2343060.1"/>
    <property type="molecule type" value="Genomic_DNA"/>
</dbReference>
<dbReference type="AlphaFoldDB" id="A0A6H9YCY7"/>
<evidence type="ECO:0000313" key="2">
    <source>
        <dbReference type="EMBL" id="KAB2343060.1"/>
    </source>
</evidence>
<dbReference type="PANTHER" id="PTHR39209:SF2">
    <property type="entry name" value="CYTOPLASMIC PROTEIN"/>
    <property type="match status" value="1"/>
</dbReference>
<evidence type="ECO:0000259" key="1">
    <source>
        <dbReference type="SMART" id="SM00873"/>
    </source>
</evidence>
<sequence length="230" mass="24972">MYFQHSPRLWSEHPGLVAGVLSASGIDASPAPDLSPYFATAKERLGSSSESDLPEIQAWRRAFASMGLKPTQYRCASEALLRRFRKESTLPRLHPLVDLCNAISLAFAVPVAALDLSKITGDLEVRHATGDESYLTFGGDIEHPAPDEVIFADGAGRSHARRWTNRQSGLSVVRDTTTDVLIVAEGLHDTAAEDVPRLIETVAKELAAHWGTSPEPAILSHASPRFTVHS</sequence>
<dbReference type="InterPro" id="IPR005146">
    <property type="entry name" value="B3/B4_tRNA-bd"/>
</dbReference>
<dbReference type="OrthoDB" id="276580at2"/>
<organism evidence="2 3">
    <name type="scientific">Actinomadura rudentiformis</name>
    <dbReference type="NCBI Taxonomy" id="359158"/>
    <lineage>
        <taxon>Bacteria</taxon>
        <taxon>Bacillati</taxon>
        <taxon>Actinomycetota</taxon>
        <taxon>Actinomycetes</taxon>
        <taxon>Streptosporangiales</taxon>
        <taxon>Thermomonosporaceae</taxon>
        <taxon>Actinomadura</taxon>
    </lineage>
</organism>
<feature type="domain" description="B3/B4 tRNA-binding" evidence="1">
    <location>
        <begin position="57"/>
        <end position="208"/>
    </location>
</feature>
<dbReference type="InterPro" id="IPR020825">
    <property type="entry name" value="Phe-tRNA_synthase-like_B3/B4"/>
</dbReference>
<keyword evidence="3" id="KW-1185">Reference proteome</keyword>
<accession>A0A6H9YCY7</accession>
<dbReference type="GO" id="GO:0004826">
    <property type="term" value="F:phenylalanine-tRNA ligase activity"/>
    <property type="evidence" value="ECO:0007669"/>
    <property type="project" value="InterPro"/>
</dbReference>
<proteinExistence type="predicted"/>
<dbReference type="PANTHER" id="PTHR39209">
    <property type="match status" value="1"/>
</dbReference>
<evidence type="ECO:0000313" key="3">
    <source>
        <dbReference type="Proteomes" id="UP000468735"/>
    </source>
</evidence>
<gene>
    <name evidence="2" type="ORF">F8566_36555</name>
</gene>
<dbReference type="Gene3D" id="3.50.40.10">
    <property type="entry name" value="Phenylalanyl-trna Synthetase, Chain B, domain 3"/>
    <property type="match status" value="1"/>
</dbReference>
<dbReference type="RefSeq" id="WP_151566441.1">
    <property type="nucleotide sequence ID" value="NZ_WBMT01000020.1"/>
</dbReference>
<dbReference type="Proteomes" id="UP000468735">
    <property type="component" value="Unassembled WGS sequence"/>
</dbReference>
<dbReference type="Pfam" id="PF03483">
    <property type="entry name" value="B3_4"/>
    <property type="match status" value="1"/>
</dbReference>
<dbReference type="SUPFAM" id="SSF56037">
    <property type="entry name" value="PheT/TilS domain"/>
    <property type="match status" value="1"/>
</dbReference>
<dbReference type="SMART" id="SM00873">
    <property type="entry name" value="B3_4"/>
    <property type="match status" value="1"/>
</dbReference>